<evidence type="ECO:0000313" key="6">
    <source>
        <dbReference type="EMBL" id="CAI0452976.1"/>
    </source>
</evidence>
<accession>A0AAV0N3J3</accession>
<evidence type="ECO:0000313" key="7">
    <source>
        <dbReference type="Proteomes" id="UP001154282"/>
    </source>
</evidence>
<keyword evidence="5" id="KW-1133">Transmembrane helix</keyword>
<reference evidence="6" key="1">
    <citation type="submission" date="2022-08" db="EMBL/GenBank/DDBJ databases">
        <authorList>
            <person name="Gutierrez-Valencia J."/>
        </authorList>
    </citation>
    <scope>NUCLEOTIDE SEQUENCE</scope>
</reference>
<name>A0AAV0N3J3_9ROSI</name>
<proteinExistence type="predicted"/>
<gene>
    <name evidence="6" type="ORF">LITE_LOCUS31414</name>
</gene>
<evidence type="ECO:0000256" key="1">
    <source>
        <dbReference type="ARBA" id="ARBA00004370"/>
    </source>
</evidence>
<dbReference type="Gene3D" id="1.50.40.10">
    <property type="entry name" value="Mitochondrial carrier domain"/>
    <property type="match status" value="1"/>
</dbReference>
<feature type="non-terminal residue" evidence="6">
    <location>
        <position position="89"/>
    </location>
</feature>
<dbReference type="Proteomes" id="UP001154282">
    <property type="component" value="Unassembled WGS sequence"/>
</dbReference>
<comment type="caution">
    <text evidence="6">The sequence shown here is derived from an EMBL/GenBank/DDBJ whole genome shotgun (WGS) entry which is preliminary data.</text>
</comment>
<evidence type="ECO:0000256" key="5">
    <source>
        <dbReference type="SAM" id="Phobius"/>
    </source>
</evidence>
<keyword evidence="2 5" id="KW-0812">Transmembrane</keyword>
<sequence>MNILQQAVRIVEEQGGSDASGCKGLWRGSKVFVAHRLAFYGIHLSAYMNFKALLQGSGRLNPVGVAFIGGGLAALTASSVLYPLDTVKT</sequence>
<evidence type="ECO:0000256" key="3">
    <source>
        <dbReference type="ARBA" id="ARBA00022737"/>
    </source>
</evidence>
<dbReference type="InterPro" id="IPR023395">
    <property type="entry name" value="MCP_dom_sf"/>
</dbReference>
<dbReference type="EMBL" id="CAMGYJ010000007">
    <property type="protein sequence ID" value="CAI0452976.1"/>
    <property type="molecule type" value="Genomic_DNA"/>
</dbReference>
<keyword evidence="4 5" id="KW-0472">Membrane</keyword>
<organism evidence="6 7">
    <name type="scientific">Linum tenue</name>
    <dbReference type="NCBI Taxonomy" id="586396"/>
    <lineage>
        <taxon>Eukaryota</taxon>
        <taxon>Viridiplantae</taxon>
        <taxon>Streptophyta</taxon>
        <taxon>Embryophyta</taxon>
        <taxon>Tracheophyta</taxon>
        <taxon>Spermatophyta</taxon>
        <taxon>Magnoliopsida</taxon>
        <taxon>eudicotyledons</taxon>
        <taxon>Gunneridae</taxon>
        <taxon>Pentapetalae</taxon>
        <taxon>rosids</taxon>
        <taxon>fabids</taxon>
        <taxon>Malpighiales</taxon>
        <taxon>Linaceae</taxon>
        <taxon>Linum</taxon>
    </lineage>
</organism>
<evidence type="ECO:0000256" key="4">
    <source>
        <dbReference type="ARBA" id="ARBA00023136"/>
    </source>
</evidence>
<dbReference type="GO" id="GO:0016020">
    <property type="term" value="C:membrane"/>
    <property type="evidence" value="ECO:0007669"/>
    <property type="project" value="UniProtKB-SubCell"/>
</dbReference>
<feature type="transmembrane region" description="Helical" evidence="5">
    <location>
        <begin position="62"/>
        <end position="84"/>
    </location>
</feature>
<dbReference type="SUPFAM" id="SSF103506">
    <property type="entry name" value="Mitochondrial carrier"/>
    <property type="match status" value="1"/>
</dbReference>
<dbReference type="AlphaFoldDB" id="A0AAV0N3J3"/>
<protein>
    <submittedName>
        <fullName evidence="6">Uncharacterized protein</fullName>
    </submittedName>
</protein>
<keyword evidence="3" id="KW-0677">Repeat</keyword>
<dbReference type="PANTHER" id="PTHR24089">
    <property type="entry name" value="SOLUTE CARRIER FAMILY 25"/>
    <property type="match status" value="1"/>
</dbReference>
<comment type="subcellular location">
    <subcellularLocation>
        <location evidence="1">Membrane</location>
    </subcellularLocation>
</comment>
<evidence type="ECO:0000256" key="2">
    <source>
        <dbReference type="ARBA" id="ARBA00022692"/>
    </source>
</evidence>
<keyword evidence="7" id="KW-1185">Reference proteome</keyword>